<proteinExistence type="predicted"/>
<dbReference type="OrthoDB" id="1731748at2759"/>
<protein>
    <recommendedName>
        <fullName evidence="1">DNA helicase Pif1-like 2B domain-containing protein</fullName>
    </recommendedName>
</protein>
<accession>A0A6P6TBK4</accession>
<dbReference type="InterPro" id="IPR049163">
    <property type="entry name" value="Pif1-like_2B_dom"/>
</dbReference>
<dbReference type="SUPFAM" id="SSF52540">
    <property type="entry name" value="P-loop containing nucleoside triphosphate hydrolases"/>
    <property type="match status" value="1"/>
</dbReference>
<sequence length="215" mass="24499">MRAHLNKPFSEFHFCVGDETIPIFNDSRIMLPKHLIIPFIDDQSSLDTLIKSVFSDLTVFGPNLLLTVNKVILTTRNDFVHEINNVLISQFPSLQHTYFSHDETVDISKQAEHEDFLHSLELPTLPPHELILKVNSPVILLRNPREGLYNGTRLICLAFNGNVIHAMIAVGNHTGKEVFIPKISLQCSDPHVYTISFKRTQFPLKLYFVVTINKA</sequence>
<evidence type="ECO:0000259" key="1">
    <source>
        <dbReference type="Pfam" id="PF21530"/>
    </source>
</evidence>
<gene>
    <name evidence="3" type="primary">LOC113699650</name>
</gene>
<dbReference type="InterPro" id="IPR027417">
    <property type="entry name" value="P-loop_NTPase"/>
</dbReference>
<keyword evidence="2" id="KW-1185">Reference proteome</keyword>
<feature type="domain" description="DNA helicase Pif1-like 2B" evidence="1">
    <location>
        <begin position="115"/>
        <end position="156"/>
    </location>
</feature>
<dbReference type="AlphaFoldDB" id="A0A6P6TBK4"/>
<evidence type="ECO:0000313" key="2">
    <source>
        <dbReference type="Proteomes" id="UP001652660"/>
    </source>
</evidence>
<dbReference type="PANTHER" id="PTHR10492:SF94">
    <property type="entry name" value="ATP-DEPENDENT DNA HELICASE"/>
    <property type="match status" value="1"/>
</dbReference>
<reference evidence="2" key="1">
    <citation type="journal article" date="2025" name="Foods">
        <title>Unveiling the Microbial Signatures of Arabica Coffee Cherries: Insights into Ripeness Specific Diversity, Functional Traits, and Implications for Quality and Safety.</title>
        <authorList>
            <consortium name="RefSeq"/>
            <person name="Tenea G.N."/>
            <person name="Cifuentes V."/>
            <person name="Reyes P."/>
            <person name="Cevallos-Vallejos M."/>
        </authorList>
    </citation>
    <scope>NUCLEOTIDE SEQUENCE [LARGE SCALE GENOMIC DNA]</scope>
</reference>
<evidence type="ECO:0000313" key="3">
    <source>
        <dbReference type="RefSeq" id="XP_027075818.1"/>
    </source>
</evidence>
<dbReference type="PANTHER" id="PTHR10492">
    <property type="match status" value="1"/>
</dbReference>
<dbReference type="Pfam" id="PF21530">
    <property type="entry name" value="Pif1_2B_dom"/>
    <property type="match status" value="1"/>
</dbReference>
<dbReference type="GeneID" id="113699650"/>
<dbReference type="RefSeq" id="XP_027075818.1">
    <property type="nucleotide sequence ID" value="XM_027220017.1"/>
</dbReference>
<reference evidence="3" key="2">
    <citation type="submission" date="2025-08" db="UniProtKB">
        <authorList>
            <consortium name="RefSeq"/>
        </authorList>
    </citation>
    <scope>IDENTIFICATION</scope>
    <source>
        <tissue evidence="3">Leaves</tissue>
    </source>
</reference>
<organism evidence="2 3">
    <name type="scientific">Coffea arabica</name>
    <name type="common">Arabian coffee</name>
    <dbReference type="NCBI Taxonomy" id="13443"/>
    <lineage>
        <taxon>Eukaryota</taxon>
        <taxon>Viridiplantae</taxon>
        <taxon>Streptophyta</taxon>
        <taxon>Embryophyta</taxon>
        <taxon>Tracheophyta</taxon>
        <taxon>Spermatophyta</taxon>
        <taxon>Magnoliopsida</taxon>
        <taxon>eudicotyledons</taxon>
        <taxon>Gunneridae</taxon>
        <taxon>Pentapetalae</taxon>
        <taxon>asterids</taxon>
        <taxon>lamiids</taxon>
        <taxon>Gentianales</taxon>
        <taxon>Rubiaceae</taxon>
        <taxon>Ixoroideae</taxon>
        <taxon>Gardenieae complex</taxon>
        <taxon>Bertiereae - Coffeeae clade</taxon>
        <taxon>Coffeeae</taxon>
        <taxon>Coffea</taxon>
    </lineage>
</organism>
<dbReference type="Proteomes" id="UP001652660">
    <property type="component" value="Chromosome 7c"/>
</dbReference>
<name>A0A6P6TBK4_COFAR</name>